<keyword evidence="2" id="KW-0378">Hydrolase</keyword>
<keyword evidence="3" id="KW-1185">Reference proteome</keyword>
<proteinExistence type="predicted"/>
<organism evidence="2 3">
    <name type="scientific">Piscinibacter terrae</name>
    <dbReference type="NCBI Taxonomy" id="2496871"/>
    <lineage>
        <taxon>Bacteria</taxon>
        <taxon>Pseudomonadati</taxon>
        <taxon>Pseudomonadota</taxon>
        <taxon>Betaproteobacteria</taxon>
        <taxon>Burkholderiales</taxon>
        <taxon>Sphaerotilaceae</taxon>
        <taxon>Piscinibacter</taxon>
    </lineage>
</organism>
<reference evidence="2 3" key="2">
    <citation type="submission" date="2018-12" db="EMBL/GenBank/DDBJ databases">
        <title>Rhizobacter gummiphilus sp. nov., a rubber-degrading bacterium isolated from the soil of a botanical garden in Japan.</title>
        <authorList>
            <person name="Shunsuke S.S."/>
        </authorList>
    </citation>
    <scope>NUCLEOTIDE SEQUENCE [LARGE SCALE GENOMIC DNA]</scope>
    <source>
        <strain evidence="2 3">S-16</strain>
    </source>
</reference>
<feature type="transmembrane region" description="Helical" evidence="1">
    <location>
        <begin position="59"/>
        <end position="77"/>
    </location>
</feature>
<dbReference type="GO" id="GO:0016787">
    <property type="term" value="F:hydrolase activity"/>
    <property type="evidence" value="ECO:0007669"/>
    <property type="project" value="UniProtKB-KW"/>
</dbReference>
<evidence type="ECO:0000313" key="2">
    <source>
        <dbReference type="EMBL" id="RQP24455.1"/>
    </source>
</evidence>
<dbReference type="Proteomes" id="UP000267464">
    <property type="component" value="Unassembled WGS sequence"/>
</dbReference>
<dbReference type="PANTHER" id="PTHR35531">
    <property type="entry name" value="INNER MEMBRANE PROTEIN YBCI-RELATED"/>
    <property type="match status" value="1"/>
</dbReference>
<reference evidence="2 3" key="1">
    <citation type="submission" date="2018-08" db="EMBL/GenBank/DDBJ databases">
        <authorList>
            <person name="Khan S.A."/>
            <person name="Jeon C.O."/>
            <person name="Chun B.H."/>
            <person name="Jeong S.E."/>
        </authorList>
    </citation>
    <scope>NUCLEOTIDE SEQUENCE [LARGE SCALE GENOMIC DNA]</scope>
    <source>
        <strain evidence="2 3">S-16</strain>
    </source>
</reference>
<keyword evidence="1" id="KW-0812">Transmembrane</keyword>
<gene>
    <name evidence="2" type="ORF">DZC73_14305</name>
</gene>
<dbReference type="Pfam" id="PF04307">
    <property type="entry name" value="YdjM"/>
    <property type="match status" value="1"/>
</dbReference>
<feature type="transmembrane region" description="Helical" evidence="1">
    <location>
        <begin position="89"/>
        <end position="116"/>
    </location>
</feature>
<accession>A0A3N7K0A9</accession>
<keyword evidence="1" id="KW-0472">Membrane</keyword>
<name>A0A3N7K0A9_9BURK</name>
<dbReference type="InterPro" id="IPR007404">
    <property type="entry name" value="YdjM-like"/>
</dbReference>
<sequence length="183" mass="20043">MPTILTHAVVPLAIGLGLGSRAVPPHLLMAGIVASIAPDFDVLAFRLHVAYADTFGHRGATHSVGFAFLLATTAALLAGRLRTSPWKAFAFVGLCALSHPLLDMFTNGTHGVALWWPWSDERLVMPWHRIEASPIAFDRIASARTWVVLQSEMMWIWLPALAGFLALKLWSRGVTRSSRHAQT</sequence>
<dbReference type="RefSeq" id="WP_124540989.1">
    <property type="nucleotide sequence ID" value="NZ_QUSW01000003.1"/>
</dbReference>
<keyword evidence="1" id="KW-1133">Transmembrane helix</keyword>
<dbReference type="AlphaFoldDB" id="A0A3N7K0A9"/>
<evidence type="ECO:0000313" key="3">
    <source>
        <dbReference type="Proteomes" id="UP000267464"/>
    </source>
</evidence>
<dbReference type="OrthoDB" id="9794683at2"/>
<protein>
    <submittedName>
        <fullName evidence="2">Metal-dependent hydrolase</fullName>
    </submittedName>
</protein>
<evidence type="ECO:0000256" key="1">
    <source>
        <dbReference type="SAM" id="Phobius"/>
    </source>
</evidence>
<feature type="transmembrane region" description="Helical" evidence="1">
    <location>
        <begin position="154"/>
        <end position="170"/>
    </location>
</feature>
<comment type="caution">
    <text evidence="2">The sequence shown here is derived from an EMBL/GenBank/DDBJ whole genome shotgun (WGS) entry which is preliminary data.</text>
</comment>
<dbReference type="EMBL" id="QUSW01000003">
    <property type="protein sequence ID" value="RQP24455.1"/>
    <property type="molecule type" value="Genomic_DNA"/>
</dbReference>
<dbReference type="PANTHER" id="PTHR35531:SF1">
    <property type="entry name" value="INNER MEMBRANE PROTEIN YBCI-RELATED"/>
    <property type="match status" value="1"/>
</dbReference>